<dbReference type="EMBL" id="CP133270">
    <property type="protein sequence ID" value="WVX65902.1"/>
    <property type="molecule type" value="Genomic_DNA"/>
</dbReference>
<sequence length="631" mass="70924">MGLKNCHPDFISGSFEKMLKRVQYDAFEKTLTLLLTSLFLSAPLISQETAAPLPTHGFAIYGDLKYPSDFKHFDYVNPNAPKGGLVTLSAVGSSFDTFNAFLPKGVPAAGITGIHCSLLQGSEDEPASSYAYLAQSIEVSPDRTFAIYRLNPKAIFSDGSPVSADDVVFTLDILKTKGSPQFSLYYKDVVKAESIDPQTVKFTFSKNNRELPQIVGGLPILSKAFYTKQDFTKADLTIPLGCGPYVVKSFQPGREVVYALTPNWWAKDLPSQAGLNNFDVKFTYYRDETVQFQAFQSGDFDFRSENIAKNWATGYDFPALKEGKVIKKEVTHKLPNGMQLFLFNLRNPLFQDIKVRKALSYSWDFDWVNKNLFFNSYKSSYSFFNNSELASTGMPSEEELTILTPLKGQIPDSVFKEEYKPISTDGSGRNRKNIEIANQLLEEAGWVIKNGARVNTRTGKPFQFTFLIHDPAFERVSLALKRNLQQLGITMDIRTVTTPQYVEQLDNFDFDMTLMAYPAPESPGNEQRTYWSSKSDVPSGFNYPGIKSPAVDSLIETVINASSRKDLVTATKALDRVLIHNYLGIYGYYSGINRIAYWDKFDHPQIAPKDGIGFSTWWVVPEKEKHLGKKS</sequence>
<dbReference type="Proteomes" id="UP001330434">
    <property type="component" value="Chromosome"/>
</dbReference>
<dbReference type="Gene3D" id="3.10.105.10">
    <property type="entry name" value="Dipeptide-binding Protein, Domain 3"/>
    <property type="match status" value="1"/>
</dbReference>
<dbReference type="Gene3D" id="3.40.190.10">
    <property type="entry name" value="Periplasmic binding protein-like II"/>
    <property type="match status" value="1"/>
</dbReference>
<dbReference type="InterPro" id="IPR039424">
    <property type="entry name" value="SBP_5"/>
</dbReference>
<name>A0ABZ2C0V8_9PROT</name>
<evidence type="ECO:0000256" key="1">
    <source>
        <dbReference type="ARBA" id="ARBA00004418"/>
    </source>
</evidence>
<evidence type="ECO:0000259" key="4">
    <source>
        <dbReference type="Pfam" id="PF00496"/>
    </source>
</evidence>
<feature type="domain" description="Solute-binding protein family 5" evidence="4">
    <location>
        <begin position="133"/>
        <end position="535"/>
    </location>
</feature>
<dbReference type="SUPFAM" id="SSF53850">
    <property type="entry name" value="Periplasmic binding protein-like II"/>
    <property type="match status" value="1"/>
</dbReference>
<evidence type="ECO:0000256" key="2">
    <source>
        <dbReference type="ARBA" id="ARBA00005695"/>
    </source>
</evidence>
<protein>
    <submittedName>
        <fullName evidence="5">ABC transporter substrate-binding protein</fullName>
    </submittedName>
</protein>
<organism evidence="5 6">
    <name type="scientific">Candidatus Bealeia paramacronuclearis</name>
    <dbReference type="NCBI Taxonomy" id="1921001"/>
    <lineage>
        <taxon>Bacteria</taxon>
        <taxon>Pseudomonadati</taxon>
        <taxon>Pseudomonadota</taxon>
        <taxon>Alphaproteobacteria</taxon>
        <taxon>Holosporales</taxon>
        <taxon>Holosporaceae</taxon>
        <taxon>Candidatus Bealeia</taxon>
    </lineage>
</organism>
<dbReference type="PIRSF" id="PIRSF002741">
    <property type="entry name" value="MppA"/>
    <property type="match status" value="1"/>
</dbReference>
<evidence type="ECO:0000313" key="6">
    <source>
        <dbReference type="Proteomes" id="UP001330434"/>
    </source>
</evidence>
<evidence type="ECO:0000256" key="3">
    <source>
        <dbReference type="ARBA" id="ARBA00022729"/>
    </source>
</evidence>
<keyword evidence="6" id="KW-1185">Reference proteome</keyword>
<dbReference type="Pfam" id="PF00496">
    <property type="entry name" value="SBP_bac_5"/>
    <property type="match status" value="1"/>
</dbReference>
<comment type="subcellular location">
    <subcellularLocation>
        <location evidence="1">Periplasm</location>
    </subcellularLocation>
</comment>
<dbReference type="PANTHER" id="PTHR30290">
    <property type="entry name" value="PERIPLASMIC BINDING COMPONENT OF ABC TRANSPORTER"/>
    <property type="match status" value="1"/>
</dbReference>
<reference evidence="5 6" key="1">
    <citation type="journal article" date="2024" name="Environ. Microbiol.">
        <title>Novel evolutionary insights on the interactions of the Holosporales (Alphaproteobacteria) with eukaryotic hosts from comparative genomics.</title>
        <authorList>
            <person name="Giovannini M."/>
            <person name="Petroni G."/>
            <person name="Castelli M."/>
        </authorList>
    </citation>
    <scope>NUCLEOTIDE SEQUENCE [LARGE SCALE GENOMIC DNA]</scope>
    <source>
        <strain evidence="5 6">US_Bl 15I1</strain>
    </source>
</reference>
<dbReference type="CDD" id="cd08497">
    <property type="entry name" value="MbnE-like"/>
    <property type="match status" value="1"/>
</dbReference>
<accession>A0ABZ2C0V8</accession>
<dbReference type="InterPro" id="IPR030678">
    <property type="entry name" value="Peptide/Ni-bd"/>
</dbReference>
<evidence type="ECO:0000313" key="5">
    <source>
        <dbReference type="EMBL" id="WVX65902.1"/>
    </source>
</evidence>
<gene>
    <name evidence="5" type="ORF">Bealeia1_00068</name>
</gene>
<proteinExistence type="inferred from homology"/>
<keyword evidence="3" id="KW-0732">Signal</keyword>
<dbReference type="InterPro" id="IPR000914">
    <property type="entry name" value="SBP_5_dom"/>
</dbReference>
<dbReference type="RefSeq" id="WP_331256471.1">
    <property type="nucleotide sequence ID" value="NZ_CP133270.1"/>
</dbReference>
<dbReference type="PANTHER" id="PTHR30290:SF64">
    <property type="entry name" value="ABC TRANSPORTER PERIPLASMIC BINDING PROTEIN"/>
    <property type="match status" value="1"/>
</dbReference>
<comment type="similarity">
    <text evidence="2">Belongs to the bacterial solute-binding protein 5 family.</text>
</comment>